<dbReference type="PANTHER" id="PTHR35707">
    <property type="entry name" value="OS06G0608100 PROTEIN"/>
    <property type="match status" value="1"/>
</dbReference>
<evidence type="ECO:0000313" key="3">
    <source>
        <dbReference type="Proteomes" id="UP001180020"/>
    </source>
</evidence>
<dbReference type="Proteomes" id="UP001180020">
    <property type="component" value="Unassembled WGS sequence"/>
</dbReference>
<comment type="caution">
    <text evidence="2">The sequence shown here is derived from an EMBL/GenBank/DDBJ whole genome shotgun (WGS) entry which is preliminary data.</text>
</comment>
<accession>A0AAV9CSZ2</accession>
<feature type="region of interest" description="Disordered" evidence="1">
    <location>
        <begin position="107"/>
        <end position="140"/>
    </location>
</feature>
<evidence type="ECO:0000313" key="2">
    <source>
        <dbReference type="EMBL" id="KAK1291804.1"/>
    </source>
</evidence>
<name>A0AAV9CSZ2_ACOCL</name>
<keyword evidence="3" id="KW-1185">Reference proteome</keyword>
<evidence type="ECO:0000256" key="1">
    <source>
        <dbReference type="SAM" id="MobiDB-lite"/>
    </source>
</evidence>
<protein>
    <submittedName>
        <fullName evidence="2">Uncharacterized protein</fullName>
    </submittedName>
</protein>
<dbReference type="EMBL" id="JAUJYO010000017">
    <property type="protein sequence ID" value="KAK1291804.1"/>
    <property type="molecule type" value="Genomic_DNA"/>
</dbReference>
<reference evidence="2" key="2">
    <citation type="submission" date="2023-06" db="EMBL/GenBank/DDBJ databases">
        <authorList>
            <person name="Ma L."/>
            <person name="Liu K.-W."/>
            <person name="Li Z."/>
            <person name="Hsiao Y.-Y."/>
            <person name="Qi Y."/>
            <person name="Fu T."/>
            <person name="Tang G."/>
            <person name="Zhang D."/>
            <person name="Sun W.-H."/>
            <person name="Liu D.-K."/>
            <person name="Li Y."/>
            <person name="Chen G.-Z."/>
            <person name="Liu X.-D."/>
            <person name="Liao X.-Y."/>
            <person name="Jiang Y.-T."/>
            <person name="Yu X."/>
            <person name="Hao Y."/>
            <person name="Huang J."/>
            <person name="Zhao X.-W."/>
            <person name="Ke S."/>
            <person name="Chen Y.-Y."/>
            <person name="Wu W.-L."/>
            <person name="Hsu J.-L."/>
            <person name="Lin Y.-F."/>
            <person name="Huang M.-D."/>
            <person name="Li C.-Y."/>
            <person name="Huang L."/>
            <person name="Wang Z.-W."/>
            <person name="Zhao X."/>
            <person name="Zhong W.-Y."/>
            <person name="Peng D.-H."/>
            <person name="Ahmad S."/>
            <person name="Lan S."/>
            <person name="Zhang J.-S."/>
            <person name="Tsai W.-C."/>
            <person name="Van De Peer Y."/>
            <person name="Liu Z.-J."/>
        </authorList>
    </citation>
    <scope>NUCLEOTIDE SEQUENCE</scope>
    <source>
        <strain evidence="2">CP</strain>
        <tissue evidence="2">Leaves</tissue>
    </source>
</reference>
<proteinExistence type="predicted"/>
<sequence length="392" mass="43362">MTSQSPLEGAYRASTSMVKSLVQRSYKKEASEGLGGCDVPPLVQNDMSSLTSINGPMILDNGKNHQPLSTLQAPLSSQDIASFGERMKVVKNSKHDVTVMNNQEVNHVEQNQRSSTFTLQKEETISKSSPGQHEDCKNATSDLECGASPKNLTDVDTIQLCPPSFDDLNSLQLGVLENILEGLQKARKVKRLCSDICSQEQNGSLARRVTEVRLVRDAQFHKQEKLKLMRVKRDKLLSMRHLCKPTGDAGHKEVSVNQAKGAPSKVNPVKHERVALEQKVNDLTKSLSISCKLTEQCSSDEIIATACSFLEKRTCCRLIQQDLQFPVLWIARFTVNVGSVSSIVVSNLLNDENINKKFPNTGAHTAFEFVFNSDDGHKLSGSKSYRQQTFAV</sequence>
<reference evidence="2" key="1">
    <citation type="journal article" date="2023" name="Nat. Commun.">
        <title>Diploid and tetraploid genomes of Acorus and the evolution of monocots.</title>
        <authorList>
            <person name="Ma L."/>
            <person name="Liu K.W."/>
            <person name="Li Z."/>
            <person name="Hsiao Y.Y."/>
            <person name="Qi Y."/>
            <person name="Fu T."/>
            <person name="Tang G.D."/>
            <person name="Zhang D."/>
            <person name="Sun W.H."/>
            <person name="Liu D.K."/>
            <person name="Li Y."/>
            <person name="Chen G.Z."/>
            <person name="Liu X.D."/>
            <person name="Liao X.Y."/>
            <person name="Jiang Y.T."/>
            <person name="Yu X."/>
            <person name="Hao Y."/>
            <person name="Huang J."/>
            <person name="Zhao X.W."/>
            <person name="Ke S."/>
            <person name="Chen Y.Y."/>
            <person name="Wu W.L."/>
            <person name="Hsu J.L."/>
            <person name="Lin Y.F."/>
            <person name="Huang M.D."/>
            <person name="Li C.Y."/>
            <person name="Huang L."/>
            <person name="Wang Z.W."/>
            <person name="Zhao X."/>
            <person name="Zhong W.Y."/>
            <person name="Peng D.H."/>
            <person name="Ahmad S."/>
            <person name="Lan S."/>
            <person name="Zhang J.S."/>
            <person name="Tsai W.C."/>
            <person name="Van de Peer Y."/>
            <person name="Liu Z.J."/>
        </authorList>
    </citation>
    <scope>NUCLEOTIDE SEQUENCE</scope>
    <source>
        <strain evidence="2">CP</strain>
    </source>
</reference>
<dbReference type="PANTHER" id="PTHR35707:SF1">
    <property type="entry name" value="SPC7 KINETOCHORE PROTEIN DOMAIN-CONTAINING PROTEIN"/>
    <property type="match status" value="1"/>
</dbReference>
<organism evidence="2 3">
    <name type="scientific">Acorus calamus</name>
    <name type="common">Sweet flag</name>
    <dbReference type="NCBI Taxonomy" id="4465"/>
    <lineage>
        <taxon>Eukaryota</taxon>
        <taxon>Viridiplantae</taxon>
        <taxon>Streptophyta</taxon>
        <taxon>Embryophyta</taxon>
        <taxon>Tracheophyta</taxon>
        <taxon>Spermatophyta</taxon>
        <taxon>Magnoliopsida</taxon>
        <taxon>Liliopsida</taxon>
        <taxon>Acoraceae</taxon>
        <taxon>Acorus</taxon>
    </lineage>
</organism>
<gene>
    <name evidence="2" type="ORF">QJS10_CPB17g00468</name>
</gene>
<dbReference type="AlphaFoldDB" id="A0AAV9CSZ2"/>